<dbReference type="InterPro" id="IPR036412">
    <property type="entry name" value="HAD-like_sf"/>
</dbReference>
<dbReference type="Pfam" id="PF08282">
    <property type="entry name" value="Hydrolase_3"/>
    <property type="match status" value="1"/>
</dbReference>
<dbReference type="Gene3D" id="3.30.1240.10">
    <property type="match status" value="1"/>
</dbReference>
<dbReference type="GO" id="GO:0016791">
    <property type="term" value="F:phosphatase activity"/>
    <property type="evidence" value="ECO:0007669"/>
    <property type="project" value="UniProtKB-ARBA"/>
</dbReference>
<dbReference type="SFLD" id="SFLDG01140">
    <property type="entry name" value="C2.B:_Phosphomannomutase_and_P"/>
    <property type="match status" value="1"/>
</dbReference>
<dbReference type="PROSITE" id="PS01229">
    <property type="entry name" value="COF_2"/>
    <property type="match status" value="1"/>
</dbReference>
<gene>
    <name evidence="1" type="ORF">OW157_00355</name>
</gene>
<accession>A0A9X3FNE3</accession>
<dbReference type="PANTHER" id="PTHR10000">
    <property type="entry name" value="PHOSPHOSERINE PHOSPHATASE"/>
    <property type="match status" value="1"/>
</dbReference>
<dbReference type="CDD" id="cd07516">
    <property type="entry name" value="HAD_Pase"/>
    <property type="match status" value="1"/>
</dbReference>
<dbReference type="NCBIfam" id="TIGR01484">
    <property type="entry name" value="HAD-SF-IIB"/>
    <property type="match status" value="1"/>
</dbReference>
<keyword evidence="2" id="KW-1185">Reference proteome</keyword>
<dbReference type="AlphaFoldDB" id="A0A9X3FNE3"/>
<protein>
    <submittedName>
        <fullName evidence="1">Cof-type HAD-IIB family hydrolase</fullName>
    </submittedName>
</protein>
<reference evidence="1" key="1">
    <citation type="submission" date="2022-12" db="EMBL/GenBank/DDBJ databases">
        <title>Description and comparative metabolic analysis of Aerococcus sp. nov., isolated from the feces of a pig.</title>
        <authorList>
            <person name="Chang Y.-H."/>
        </authorList>
    </citation>
    <scope>NUCLEOTIDE SEQUENCE</scope>
    <source>
        <strain evidence="1">YH-aer222</strain>
    </source>
</reference>
<keyword evidence="1" id="KW-0378">Hydrolase</keyword>
<dbReference type="InterPro" id="IPR023214">
    <property type="entry name" value="HAD_sf"/>
</dbReference>
<comment type="caution">
    <text evidence="1">The sequence shown here is derived from an EMBL/GenBank/DDBJ whole genome shotgun (WGS) entry which is preliminary data.</text>
</comment>
<dbReference type="SFLD" id="SFLDG01144">
    <property type="entry name" value="C2.B.4:_PGP_Like"/>
    <property type="match status" value="1"/>
</dbReference>
<dbReference type="SUPFAM" id="SSF56784">
    <property type="entry name" value="HAD-like"/>
    <property type="match status" value="1"/>
</dbReference>
<name>A0A9X3FNE3_9LACT</name>
<dbReference type="EMBL" id="JAPRFR010000001">
    <property type="protein sequence ID" value="MCZ0725016.1"/>
    <property type="molecule type" value="Genomic_DNA"/>
</dbReference>
<evidence type="ECO:0000313" key="1">
    <source>
        <dbReference type="EMBL" id="MCZ0725016.1"/>
    </source>
</evidence>
<dbReference type="InterPro" id="IPR006379">
    <property type="entry name" value="HAD-SF_hydro_IIB"/>
</dbReference>
<dbReference type="Gene3D" id="3.40.50.1000">
    <property type="entry name" value="HAD superfamily/HAD-like"/>
    <property type="match status" value="1"/>
</dbReference>
<sequence length="292" mass="32443">MLELIVSDMDGTLLDSNIQVHPDNIQAIMDTYAQGIPFLVCTGRNFTEAKFLLEQAGLRCPIIGLNGAILFDREGNVEYEVGLPNDVAMEIIRIGEEKNYYMEAMTSKNVYSSSKADRIVAITELIHQTNPGLSYEECQQRATQSNEVKSIDYRDNLADLITEENQQILKITFLHPEGQKVLKAFGQELDDKLPGIYVTSSFSSNIEISHERATKGEAVLAYCREHGYNPKNILTVGDNYNDITMLEVAGYSFAMGNAEDEVKASAKYETDTNYNGGVAKAIQKALNLSSQD</sequence>
<dbReference type="GO" id="GO:0000287">
    <property type="term" value="F:magnesium ion binding"/>
    <property type="evidence" value="ECO:0007669"/>
    <property type="project" value="TreeGrafter"/>
</dbReference>
<dbReference type="Proteomes" id="UP001146670">
    <property type="component" value="Unassembled WGS sequence"/>
</dbReference>
<dbReference type="SFLD" id="SFLDS00003">
    <property type="entry name" value="Haloacid_Dehalogenase"/>
    <property type="match status" value="1"/>
</dbReference>
<dbReference type="NCBIfam" id="TIGR00099">
    <property type="entry name" value="Cof-subfamily"/>
    <property type="match status" value="1"/>
</dbReference>
<dbReference type="RefSeq" id="WP_268751341.1">
    <property type="nucleotide sequence ID" value="NZ_JAPRFQ010000001.1"/>
</dbReference>
<proteinExistence type="predicted"/>
<dbReference type="GO" id="GO:0005829">
    <property type="term" value="C:cytosol"/>
    <property type="evidence" value="ECO:0007669"/>
    <property type="project" value="TreeGrafter"/>
</dbReference>
<dbReference type="PANTHER" id="PTHR10000:SF55">
    <property type="entry name" value="5-AMINO-6-(5-PHOSPHO-D-RIBITYLAMINO)URACIL PHOSPHATASE YCSE"/>
    <property type="match status" value="1"/>
</dbReference>
<evidence type="ECO:0000313" key="2">
    <source>
        <dbReference type="Proteomes" id="UP001146670"/>
    </source>
</evidence>
<dbReference type="InterPro" id="IPR000150">
    <property type="entry name" value="Cof"/>
</dbReference>
<organism evidence="1 2">
    <name type="scientific">Aerococcus kribbianus</name>
    <dbReference type="NCBI Taxonomy" id="2999064"/>
    <lineage>
        <taxon>Bacteria</taxon>
        <taxon>Bacillati</taxon>
        <taxon>Bacillota</taxon>
        <taxon>Bacilli</taxon>
        <taxon>Lactobacillales</taxon>
        <taxon>Aerococcaceae</taxon>
        <taxon>Aerococcus</taxon>
    </lineage>
</organism>